<dbReference type="InterPro" id="IPR046529">
    <property type="entry name" value="DUF6594"/>
</dbReference>
<gene>
    <name evidence="4" type="ORF">WHR41_05920</name>
</gene>
<evidence type="ECO:0000256" key="1">
    <source>
        <dbReference type="SAM" id="MobiDB-lite"/>
    </source>
</evidence>
<dbReference type="PANTHER" id="PTHR34502:SF3">
    <property type="entry name" value="DUF6594 DOMAIN-CONTAINING PROTEIN"/>
    <property type="match status" value="1"/>
</dbReference>
<dbReference type="RefSeq" id="XP_069228401.1">
    <property type="nucleotide sequence ID" value="XM_069374525.1"/>
</dbReference>
<keyword evidence="2" id="KW-0472">Membrane</keyword>
<feature type="transmembrane region" description="Helical" evidence="2">
    <location>
        <begin position="342"/>
        <end position="366"/>
    </location>
</feature>
<organism evidence="4 5">
    <name type="scientific">Cladosporium halotolerans</name>
    <dbReference type="NCBI Taxonomy" id="1052096"/>
    <lineage>
        <taxon>Eukaryota</taxon>
        <taxon>Fungi</taxon>
        <taxon>Dikarya</taxon>
        <taxon>Ascomycota</taxon>
        <taxon>Pezizomycotina</taxon>
        <taxon>Dothideomycetes</taxon>
        <taxon>Dothideomycetidae</taxon>
        <taxon>Cladosporiales</taxon>
        <taxon>Cladosporiaceae</taxon>
        <taxon>Cladosporium</taxon>
    </lineage>
</organism>
<keyword evidence="2" id="KW-1133">Transmembrane helix</keyword>
<dbReference type="EMBL" id="JAAQHG020000020">
    <property type="protein sequence ID" value="KAL1585295.1"/>
    <property type="molecule type" value="Genomic_DNA"/>
</dbReference>
<reference evidence="4 5" key="1">
    <citation type="journal article" date="2020" name="Microbiol. Resour. Announc.">
        <title>Draft Genome Sequence of a Cladosporium Species Isolated from the Mesophotic Ascidian Didemnum maculosum.</title>
        <authorList>
            <person name="Gioti A."/>
            <person name="Siaperas R."/>
            <person name="Nikolaivits E."/>
            <person name="Le Goff G."/>
            <person name="Ouazzani J."/>
            <person name="Kotoulas G."/>
            <person name="Topakas E."/>
        </authorList>
    </citation>
    <scope>NUCLEOTIDE SEQUENCE [LARGE SCALE GENOMIC DNA]</scope>
    <source>
        <strain evidence="4 5">TM138-S3</strain>
    </source>
</reference>
<protein>
    <recommendedName>
        <fullName evidence="3">DUF6594 domain-containing protein</fullName>
    </recommendedName>
</protein>
<keyword evidence="5" id="KW-1185">Reference proteome</keyword>
<evidence type="ECO:0000313" key="4">
    <source>
        <dbReference type="EMBL" id="KAL1585295.1"/>
    </source>
</evidence>
<proteinExistence type="predicted"/>
<evidence type="ECO:0000313" key="5">
    <source>
        <dbReference type="Proteomes" id="UP000803884"/>
    </source>
</evidence>
<feature type="transmembrane region" description="Helical" evidence="2">
    <location>
        <begin position="373"/>
        <end position="391"/>
    </location>
</feature>
<feature type="transmembrane region" description="Helical" evidence="2">
    <location>
        <begin position="308"/>
        <end position="330"/>
    </location>
</feature>
<dbReference type="AlphaFoldDB" id="A0AB34KPV0"/>
<accession>A0AB34KPV0</accession>
<feature type="region of interest" description="Disordered" evidence="1">
    <location>
        <begin position="48"/>
        <end position="80"/>
    </location>
</feature>
<dbReference type="PANTHER" id="PTHR34502">
    <property type="entry name" value="DUF6594 DOMAIN-CONTAINING PROTEIN-RELATED"/>
    <property type="match status" value="1"/>
</dbReference>
<dbReference type="GeneID" id="96007363"/>
<sequence length="393" mass="44390">MKGAGDIRSLHTRTLFFDICALLRDRFEMTSVEDFDIEKCAVSDCISPADTTDPPHSNDRNHARQPGKIGNQSNEQGHDRREHGLYTQALIESSSTQTTKPPAVSGRPTEQILGQPVEKTFGRAESAIISSDCFSLYRRFAYLQSRLLLEKQDVLRVLECKLDEYDRQNISNSVTRTLLPDELATRGELLEQIEKAFNSYATVLTSAQHLEASNRPSASEYNAVRMYLRNNKPLVDEEMDYLQYKEDLITLRPGRDHAWLDRRIERSIHILQRPFPFINRIFCSPETHLKYRSSHSQERYYTPSRIDFCASLLLTSLVGALLAIPIWLLFSTVSRENGRGRGRGGLCVGIVLVSTLLFCAVLAACTRARRHEVLGAAAAYCAVLVVFLGNVPH</sequence>
<name>A0AB34KPV0_9PEZI</name>
<evidence type="ECO:0000256" key="2">
    <source>
        <dbReference type="SAM" id="Phobius"/>
    </source>
</evidence>
<dbReference type="Pfam" id="PF20237">
    <property type="entry name" value="DUF6594"/>
    <property type="match status" value="1"/>
</dbReference>
<comment type="caution">
    <text evidence="4">The sequence shown here is derived from an EMBL/GenBank/DDBJ whole genome shotgun (WGS) entry which is preliminary data.</text>
</comment>
<dbReference type="Proteomes" id="UP000803884">
    <property type="component" value="Unassembled WGS sequence"/>
</dbReference>
<keyword evidence="2" id="KW-0812">Transmembrane</keyword>
<evidence type="ECO:0000259" key="3">
    <source>
        <dbReference type="Pfam" id="PF20237"/>
    </source>
</evidence>
<feature type="domain" description="DUF6594" evidence="3">
    <location>
        <begin position="126"/>
        <end position="385"/>
    </location>
</feature>